<proteinExistence type="predicted"/>
<sequence length="154" mass="17521">MLFLYITTLTPSTIISLKTRIATNQNGTILVAARNIKTDVVTILSANGSQSFPKLLIDLKILANNPSNKSNIIAKTKKANIRDIKAISIFPYGLNKPILYNSQYKNIIINIGATIKIRIIVSKLGRFFLFIFFIFISFYIFSKFIKILFLYFVF</sequence>
<evidence type="ECO:0000256" key="1">
    <source>
        <dbReference type="SAM" id="Phobius"/>
    </source>
</evidence>
<protein>
    <submittedName>
        <fullName evidence="2">Uncharacterized protein</fullName>
    </submittedName>
</protein>
<keyword evidence="1" id="KW-0472">Membrane</keyword>
<name>L0RX70_MYCC1</name>
<reference evidence="3" key="1">
    <citation type="journal article" date="2013" name="Genome Announc.">
        <title>Complete genome sequence of Mycoplasma cynos strain C142.</title>
        <authorList>
            <person name="Walker C.A."/>
            <person name="Mannering S.A."/>
            <person name="Shields S."/>
            <person name="Blake D.P."/>
            <person name="Brownlie J."/>
        </authorList>
    </citation>
    <scope>NUCLEOTIDE SEQUENCE [LARGE SCALE GENOMIC DNA]</scope>
    <source>
        <strain evidence="3">C142</strain>
    </source>
</reference>
<dbReference type="EMBL" id="HF559394">
    <property type="protein sequence ID" value="CCP24191.1"/>
    <property type="molecule type" value="Genomic_DNA"/>
</dbReference>
<feature type="transmembrane region" description="Helical" evidence="1">
    <location>
        <begin position="127"/>
        <end position="153"/>
    </location>
</feature>
<accession>L0RX70</accession>
<gene>
    <name evidence="2" type="primary">MCYN0459</name>
    <name evidence="2" type="ordered locus">MCYN_0459</name>
</gene>
<keyword evidence="3" id="KW-1185">Reference proteome</keyword>
<evidence type="ECO:0000313" key="2">
    <source>
        <dbReference type="EMBL" id="CCP24191.1"/>
    </source>
</evidence>
<dbReference type="Proteomes" id="UP000010466">
    <property type="component" value="Chromosome"/>
</dbReference>
<evidence type="ECO:0000313" key="3">
    <source>
        <dbReference type="Proteomes" id="UP000010466"/>
    </source>
</evidence>
<dbReference type="KEGG" id="mcy:MCYN_0459"/>
<dbReference type="AlphaFoldDB" id="L0RX70"/>
<dbReference type="HOGENOM" id="CLU_1702287_0_0_14"/>
<organism evidence="2 3">
    <name type="scientific">Mycoplasmopsis cynos (strain C142)</name>
    <name type="common">Mycoplasma cynos</name>
    <dbReference type="NCBI Taxonomy" id="1246955"/>
    <lineage>
        <taxon>Bacteria</taxon>
        <taxon>Bacillati</taxon>
        <taxon>Mycoplasmatota</taxon>
        <taxon>Mycoplasmoidales</taxon>
        <taxon>Metamycoplasmataceae</taxon>
        <taxon>Mycoplasmopsis</taxon>
    </lineage>
</organism>
<keyword evidence="1" id="KW-1133">Transmembrane helix</keyword>
<keyword evidence="1" id="KW-0812">Transmembrane</keyword>